<keyword evidence="1" id="KW-0472">Membrane</keyword>
<reference evidence="2" key="1">
    <citation type="submission" date="2024-05" db="EMBL/GenBank/DDBJ databases">
        <title>Herbiconiux sp. A18JL235.</title>
        <authorList>
            <person name="Zhang G."/>
        </authorList>
    </citation>
    <scope>NUCLEOTIDE SEQUENCE</scope>
    <source>
        <strain evidence="2">A18JL235</strain>
    </source>
</reference>
<protein>
    <recommendedName>
        <fullName evidence="3">DUF3137 domain-containing protein</fullName>
    </recommendedName>
</protein>
<evidence type="ECO:0000313" key="2">
    <source>
        <dbReference type="EMBL" id="XDI05329.1"/>
    </source>
</evidence>
<dbReference type="RefSeq" id="WP_368497713.1">
    <property type="nucleotide sequence ID" value="NZ_CP162511.1"/>
</dbReference>
<feature type="transmembrane region" description="Helical" evidence="1">
    <location>
        <begin position="341"/>
        <end position="361"/>
    </location>
</feature>
<keyword evidence="1" id="KW-1133">Transmembrane helix</keyword>
<organism evidence="2">
    <name type="scientific">Herbiconiux sp. A18JL235</name>
    <dbReference type="NCBI Taxonomy" id="3152363"/>
    <lineage>
        <taxon>Bacteria</taxon>
        <taxon>Bacillati</taxon>
        <taxon>Actinomycetota</taxon>
        <taxon>Actinomycetes</taxon>
        <taxon>Micrococcales</taxon>
        <taxon>Microbacteriaceae</taxon>
        <taxon>Herbiconiux</taxon>
    </lineage>
</organism>
<feature type="transmembrane region" description="Helical" evidence="1">
    <location>
        <begin position="77"/>
        <end position="100"/>
    </location>
</feature>
<proteinExistence type="predicted"/>
<evidence type="ECO:0000256" key="1">
    <source>
        <dbReference type="SAM" id="Phobius"/>
    </source>
</evidence>
<dbReference type="EMBL" id="CP162511">
    <property type="protein sequence ID" value="XDI05329.1"/>
    <property type="molecule type" value="Genomic_DNA"/>
</dbReference>
<dbReference type="AlphaFoldDB" id="A0AB39BFW8"/>
<gene>
    <name evidence="2" type="ORF">ABFY20_18725</name>
</gene>
<accession>A0AB39BFW8</accession>
<sequence length="362" mass="39754">MSAPLDVSPLTERVSRREVRRSWRALTEAHPEARDTVGTIRRVMLGVPTVVMAMVALVLAGILVGEVVRGETEVSTAVIVQASLGGVLALTCLLTGTTWLRLLRRRPRPRVHHRLMRFAAANGMTYRPGPTGAERGSPLKTRGGLNLTRVLRTAGERPIEFANYELAAPVSTSTSPPFGGYAALRLPAELPNILLRSEDGPRRSLLTPAALRGSQVLSLEGDFDRFFQLYCPEGYERDALYLFTPDVMARLIDHVRGLDVEIIDDWMFLVSSHDLVTDRADRWAALTAAVDALDDRVERWGSWRDERVARPAAGAAGEPTVRVREVARPGRRLRTIWSPGTIAITVGTALCFGGLVVALVLR</sequence>
<name>A0AB39BFW8_9MICO</name>
<feature type="transmembrane region" description="Helical" evidence="1">
    <location>
        <begin position="43"/>
        <end position="65"/>
    </location>
</feature>
<evidence type="ECO:0008006" key="3">
    <source>
        <dbReference type="Google" id="ProtNLM"/>
    </source>
</evidence>
<keyword evidence="1" id="KW-0812">Transmembrane</keyword>